<dbReference type="InterPro" id="IPR020556">
    <property type="entry name" value="Amidase_CS"/>
</dbReference>
<gene>
    <name evidence="3" type="ORF">BN2475_260035</name>
</gene>
<evidence type="ECO:0000256" key="1">
    <source>
        <dbReference type="ARBA" id="ARBA00009199"/>
    </source>
</evidence>
<sequence length="459" mass="49756">MLHQKSFAQLRELYRNHDLSPVDVVKSALHHAEEVNARMNAFVLIDHDRALRHARLSERRWQDGTPAGPLDGMPVSVKEFAMVAGWPCPRGSAVTSREPDRTSTVFVQRLEDAGAVLLGKTRAPEFNWKGVTDSPAFGITRNPWNPGLTTGGSSGGCAAAVSSGVVRVSVGSDAGGSVRIPASFTGVIGLKPTHGRIPLSPSPSAFFNIAHAGPLASDMRDMTDVYRAISGPAPADWTSFCSMPEGADIDAHALRLSILRPARWQPQSEAAVTNAVQQVLAALQADGFDLMEIDFDIESASRVGRDLYRLGCAATVRNIDPALHAQLDPGLLDFVRGASDWDIAQFQQLCQLRDQHANRLAEIFRNVDVLILPTLPLCAFETGRNVPRGYHSDDWMAWNPFTPAFNSTQVPALSYPVWPQNGALPVGVQLVAGRSREAHLLALGHWLQAKFPIRIAPAA</sequence>
<dbReference type="Pfam" id="PF01425">
    <property type="entry name" value="Amidase"/>
    <property type="match status" value="1"/>
</dbReference>
<dbReference type="OrthoDB" id="8576090at2"/>
<dbReference type="SUPFAM" id="SSF75304">
    <property type="entry name" value="Amidase signature (AS) enzymes"/>
    <property type="match status" value="1"/>
</dbReference>
<dbReference type="AlphaFoldDB" id="A0A1N7RZL5"/>
<evidence type="ECO:0000313" key="3">
    <source>
        <dbReference type="EMBL" id="SIT40568.1"/>
    </source>
</evidence>
<evidence type="ECO:0000313" key="4">
    <source>
        <dbReference type="Proteomes" id="UP000187012"/>
    </source>
</evidence>
<dbReference type="Gene3D" id="3.90.1300.10">
    <property type="entry name" value="Amidase signature (AS) domain"/>
    <property type="match status" value="1"/>
</dbReference>
<organism evidence="3 4">
    <name type="scientific">Paraburkholderia ribeironis</name>
    <dbReference type="NCBI Taxonomy" id="1247936"/>
    <lineage>
        <taxon>Bacteria</taxon>
        <taxon>Pseudomonadati</taxon>
        <taxon>Pseudomonadota</taxon>
        <taxon>Betaproteobacteria</taxon>
        <taxon>Burkholderiales</taxon>
        <taxon>Burkholderiaceae</taxon>
        <taxon>Paraburkholderia</taxon>
    </lineage>
</organism>
<dbReference type="RefSeq" id="WP_094779904.1">
    <property type="nucleotide sequence ID" value="NZ_CYGX02000026.1"/>
</dbReference>
<dbReference type="InterPro" id="IPR036928">
    <property type="entry name" value="AS_sf"/>
</dbReference>
<evidence type="ECO:0000259" key="2">
    <source>
        <dbReference type="Pfam" id="PF01425"/>
    </source>
</evidence>
<keyword evidence="3" id="KW-0378">Hydrolase</keyword>
<dbReference type="PANTHER" id="PTHR11895">
    <property type="entry name" value="TRANSAMIDASE"/>
    <property type="match status" value="1"/>
</dbReference>
<keyword evidence="4" id="KW-1185">Reference proteome</keyword>
<dbReference type="InterPro" id="IPR000120">
    <property type="entry name" value="Amidase"/>
</dbReference>
<dbReference type="Proteomes" id="UP000187012">
    <property type="component" value="Unassembled WGS sequence"/>
</dbReference>
<dbReference type="EMBL" id="CYGX02000026">
    <property type="protein sequence ID" value="SIT40568.1"/>
    <property type="molecule type" value="Genomic_DNA"/>
</dbReference>
<dbReference type="GO" id="GO:0004040">
    <property type="term" value="F:amidase activity"/>
    <property type="evidence" value="ECO:0007669"/>
    <property type="project" value="UniProtKB-EC"/>
</dbReference>
<dbReference type="STRING" id="1247936.BN2475_260035"/>
<dbReference type="InterPro" id="IPR023631">
    <property type="entry name" value="Amidase_dom"/>
</dbReference>
<proteinExistence type="inferred from homology"/>
<dbReference type="EC" id="3.5.1.4" evidence="3"/>
<accession>A0A1N7RZL5</accession>
<name>A0A1N7RZL5_9BURK</name>
<feature type="domain" description="Amidase" evidence="2">
    <location>
        <begin position="23"/>
        <end position="441"/>
    </location>
</feature>
<reference evidence="3 4" key="1">
    <citation type="submission" date="2016-12" db="EMBL/GenBank/DDBJ databases">
        <authorList>
            <person name="Song W.-J."/>
            <person name="Kurnit D.M."/>
        </authorList>
    </citation>
    <scope>NUCLEOTIDE SEQUENCE [LARGE SCALE GENOMIC DNA]</scope>
    <source>
        <strain evidence="3 4">STM7296</strain>
    </source>
</reference>
<comment type="similarity">
    <text evidence="1">Belongs to the amidase family.</text>
</comment>
<dbReference type="PROSITE" id="PS00571">
    <property type="entry name" value="AMIDASES"/>
    <property type="match status" value="1"/>
</dbReference>
<dbReference type="PANTHER" id="PTHR11895:SF7">
    <property type="entry name" value="GLUTAMYL-TRNA(GLN) AMIDOTRANSFERASE SUBUNIT A, MITOCHONDRIAL"/>
    <property type="match status" value="1"/>
</dbReference>
<protein>
    <submittedName>
        <fullName evidence="3">Putative amidase</fullName>
        <ecNumber evidence="3">3.5.1.4</ecNumber>
    </submittedName>
</protein>